<dbReference type="PROSITE" id="PS01309">
    <property type="entry name" value="UPF0057"/>
    <property type="match status" value="1"/>
</dbReference>
<evidence type="ECO:0000313" key="8">
    <source>
        <dbReference type="EMBL" id="CBX93821.1"/>
    </source>
</evidence>
<dbReference type="AlphaFoldDB" id="E4ZRH4"/>
<feature type="transmembrane region" description="Helical" evidence="7">
    <location>
        <begin position="60"/>
        <end position="82"/>
    </location>
</feature>
<dbReference type="GO" id="GO:0016020">
    <property type="term" value="C:membrane"/>
    <property type="evidence" value="ECO:0007669"/>
    <property type="project" value="UniProtKB-SubCell"/>
</dbReference>
<proteinExistence type="inferred from homology"/>
<dbReference type="VEuPathDB" id="FungiDB:LEMA_P034950.1"/>
<organism evidence="9">
    <name type="scientific">Leptosphaeria maculans (strain JN3 / isolate v23.1.3 / race Av1-4-5-6-7-8)</name>
    <name type="common">Blackleg fungus</name>
    <name type="synonym">Phoma lingam</name>
    <dbReference type="NCBI Taxonomy" id="985895"/>
    <lineage>
        <taxon>Eukaryota</taxon>
        <taxon>Fungi</taxon>
        <taxon>Dikarya</taxon>
        <taxon>Ascomycota</taxon>
        <taxon>Pezizomycotina</taxon>
        <taxon>Dothideomycetes</taxon>
        <taxon>Pleosporomycetidae</taxon>
        <taxon>Pleosporales</taxon>
        <taxon>Pleosporineae</taxon>
        <taxon>Leptosphaeriaceae</taxon>
        <taxon>Plenodomus</taxon>
        <taxon>Plenodomus lingam/Leptosphaeria maculans species complex</taxon>
    </lineage>
</organism>
<keyword evidence="9" id="KW-1185">Reference proteome</keyword>
<feature type="compositionally biased region" description="Polar residues" evidence="6">
    <location>
        <begin position="218"/>
        <end position="232"/>
    </location>
</feature>
<dbReference type="InParanoid" id="E4ZRH4"/>
<evidence type="ECO:0000256" key="4">
    <source>
        <dbReference type="ARBA" id="ARBA00022989"/>
    </source>
</evidence>
<dbReference type="InterPro" id="IPR000612">
    <property type="entry name" value="PMP3"/>
</dbReference>
<comment type="similarity">
    <text evidence="2">Belongs to the UPF0057 (PMP3) family.</text>
</comment>
<dbReference type="PANTHER" id="PTHR21659:SF57">
    <property type="entry name" value="PLASMA MEMBRANE PROTEOLIPID 31"/>
    <property type="match status" value="1"/>
</dbReference>
<dbReference type="GeneID" id="13284651"/>
<dbReference type="STRING" id="985895.E4ZRH4"/>
<evidence type="ECO:0000256" key="5">
    <source>
        <dbReference type="ARBA" id="ARBA00023136"/>
    </source>
</evidence>
<protein>
    <recommendedName>
        <fullName evidence="10">Stress response RCI peptide</fullName>
    </recommendedName>
</protein>
<dbReference type="EMBL" id="FP929116">
    <property type="protein sequence ID" value="CBX93821.1"/>
    <property type="molecule type" value="Genomic_DNA"/>
</dbReference>
<dbReference type="eggNOG" id="KOG1773">
    <property type="taxonomic scope" value="Eukaryota"/>
</dbReference>
<feature type="region of interest" description="Disordered" evidence="6">
    <location>
        <begin position="118"/>
        <end position="177"/>
    </location>
</feature>
<dbReference type="Proteomes" id="UP000002668">
    <property type="component" value="Genome"/>
</dbReference>
<evidence type="ECO:0000256" key="7">
    <source>
        <dbReference type="SAM" id="Phobius"/>
    </source>
</evidence>
<dbReference type="Pfam" id="PF01679">
    <property type="entry name" value="Pmp3"/>
    <property type="match status" value="1"/>
</dbReference>
<dbReference type="HOGENOM" id="CLU_1195056_0_0_1"/>
<evidence type="ECO:0000256" key="6">
    <source>
        <dbReference type="SAM" id="MobiDB-lite"/>
    </source>
</evidence>
<reference evidence="9" key="1">
    <citation type="journal article" date="2011" name="Nat. Commun.">
        <title>Effector diversification within compartments of the Leptosphaeria maculans genome affected by Repeat-Induced Point mutations.</title>
        <authorList>
            <person name="Rouxel T."/>
            <person name="Grandaubert J."/>
            <person name="Hane J.K."/>
            <person name="Hoede C."/>
            <person name="van de Wouw A.P."/>
            <person name="Couloux A."/>
            <person name="Dominguez V."/>
            <person name="Anthouard V."/>
            <person name="Bally P."/>
            <person name="Bourras S."/>
            <person name="Cozijnsen A.J."/>
            <person name="Ciuffetti L.M."/>
            <person name="Degrave A."/>
            <person name="Dilmaghani A."/>
            <person name="Duret L."/>
            <person name="Fudal I."/>
            <person name="Goodwin S.B."/>
            <person name="Gout L."/>
            <person name="Glaser N."/>
            <person name="Linglin J."/>
            <person name="Kema G.H.J."/>
            <person name="Lapalu N."/>
            <person name="Lawrence C.B."/>
            <person name="May K."/>
            <person name="Meyer M."/>
            <person name="Ollivier B."/>
            <person name="Poulain J."/>
            <person name="Schoch C.L."/>
            <person name="Simon A."/>
            <person name="Spatafora J.W."/>
            <person name="Stachowiak A."/>
            <person name="Turgeon B.G."/>
            <person name="Tyler B.M."/>
            <person name="Vincent D."/>
            <person name="Weissenbach J."/>
            <person name="Amselem J."/>
            <person name="Quesneville H."/>
            <person name="Oliver R.P."/>
            <person name="Wincker P."/>
            <person name="Balesdent M.-H."/>
            <person name="Howlett B.J."/>
        </authorList>
    </citation>
    <scope>NUCLEOTIDE SEQUENCE [LARGE SCALE GENOMIC DNA]</scope>
    <source>
        <strain evidence="9">JN3 / isolate v23.1.3 / race Av1-4-5-6-7-8</strain>
    </source>
</reference>
<dbReference type="PANTHER" id="PTHR21659">
    <property type="entry name" value="HYDROPHOBIC PROTEIN RCI2 LOW TEMPERATURE AND SALT RESPONSIVE PROTEIN LTI6 -RELATED"/>
    <property type="match status" value="1"/>
</dbReference>
<accession>E4ZRH4</accession>
<feature type="compositionally biased region" description="Low complexity" evidence="6">
    <location>
        <begin position="134"/>
        <end position="154"/>
    </location>
</feature>
<sequence>MELTKKPPWSSLTLYSYAQATRISRSTIMCSSDCFLMLLSVLFPPVGVWVKKGLCSADSLINLGLCCLGFLPGLLHAWYVILQNPDPYDAYQAVAADSERADTRTTYYVITHEQPVAGAQGQPNYGTLVGGGSQPSNGQFPGQQQGGVVNQNQQRKGAGGAREGAEGSSSAPVEPPPTLILRLYTQVEPEGYSLLMQIYAAQPTTPSPIYPTLPPDTRTPQQGSTCQLQPGC</sequence>
<evidence type="ECO:0000256" key="3">
    <source>
        <dbReference type="ARBA" id="ARBA00022692"/>
    </source>
</evidence>
<keyword evidence="3 7" id="KW-0812">Transmembrane</keyword>
<comment type="subcellular location">
    <subcellularLocation>
        <location evidence="1">Membrane</location>
    </subcellularLocation>
</comment>
<gene>
    <name evidence="8" type="ORF">LEMA_P034950.1</name>
</gene>
<evidence type="ECO:0008006" key="10">
    <source>
        <dbReference type="Google" id="ProtNLM"/>
    </source>
</evidence>
<dbReference type="OrthoDB" id="2802411at2759"/>
<keyword evidence="4 7" id="KW-1133">Transmembrane helix</keyword>
<name>E4ZRH4_LEPMJ</name>
<feature type="transmembrane region" description="Helical" evidence="7">
    <location>
        <begin position="28"/>
        <end position="48"/>
    </location>
</feature>
<keyword evidence="5 7" id="KW-0472">Membrane</keyword>
<evidence type="ECO:0000313" key="9">
    <source>
        <dbReference type="Proteomes" id="UP000002668"/>
    </source>
</evidence>
<feature type="region of interest" description="Disordered" evidence="6">
    <location>
        <begin position="206"/>
        <end position="232"/>
    </location>
</feature>
<evidence type="ECO:0000256" key="2">
    <source>
        <dbReference type="ARBA" id="ARBA00009530"/>
    </source>
</evidence>
<evidence type="ECO:0000256" key="1">
    <source>
        <dbReference type="ARBA" id="ARBA00004370"/>
    </source>
</evidence>